<dbReference type="PANTHER" id="PTHR12231">
    <property type="entry name" value="CTX-RELATED TYPE I TRANSMEMBRANE PROTEIN"/>
    <property type="match status" value="1"/>
</dbReference>
<keyword evidence="3" id="KW-0393">Immunoglobulin domain</keyword>
<dbReference type="InterPro" id="IPR007110">
    <property type="entry name" value="Ig-like_dom"/>
</dbReference>
<keyword evidence="1" id="KW-0677">Repeat</keyword>
<reference evidence="6 7" key="1">
    <citation type="journal article" date="2022" name="Nat. Ecol. Evol.">
        <title>A masculinizing supergene underlies an exaggerated male reproductive morph in a spider.</title>
        <authorList>
            <person name="Hendrickx F."/>
            <person name="De Corte Z."/>
            <person name="Sonet G."/>
            <person name="Van Belleghem S.M."/>
            <person name="Kostlbacher S."/>
            <person name="Vangestel C."/>
        </authorList>
    </citation>
    <scope>NUCLEOTIDE SEQUENCE [LARGE SCALE GENOMIC DNA]</scope>
    <source>
        <strain evidence="6">W744_W776</strain>
    </source>
</reference>
<feature type="chain" id="PRO_5043518311" description="Ig-like domain-containing protein" evidence="4">
    <location>
        <begin position="29"/>
        <end position="166"/>
    </location>
</feature>
<evidence type="ECO:0000313" key="6">
    <source>
        <dbReference type="EMBL" id="KAG8172952.1"/>
    </source>
</evidence>
<dbReference type="FunFam" id="2.60.40.10:FF:000333">
    <property type="entry name" value="Down syndrome cell adhesion molecule"/>
    <property type="match status" value="1"/>
</dbReference>
<dbReference type="Gene3D" id="2.60.40.10">
    <property type="entry name" value="Immunoglobulins"/>
    <property type="match status" value="2"/>
</dbReference>
<feature type="domain" description="Ig-like" evidence="5">
    <location>
        <begin position="126"/>
        <end position="166"/>
    </location>
</feature>
<dbReference type="SMART" id="SM00409">
    <property type="entry name" value="IG"/>
    <property type="match status" value="1"/>
</dbReference>
<proteinExistence type="predicted"/>
<comment type="caution">
    <text evidence="6">The sequence shown here is derived from an EMBL/GenBank/DDBJ whole genome shotgun (WGS) entry which is preliminary data.</text>
</comment>
<dbReference type="PROSITE" id="PS50835">
    <property type="entry name" value="IG_LIKE"/>
    <property type="match status" value="2"/>
</dbReference>
<organism evidence="6 7">
    <name type="scientific">Oedothorax gibbosus</name>
    <dbReference type="NCBI Taxonomy" id="931172"/>
    <lineage>
        <taxon>Eukaryota</taxon>
        <taxon>Metazoa</taxon>
        <taxon>Ecdysozoa</taxon>
        <taxon>Arthropoda</taxon>
        <taxon>Chelicerata</taxon>
        <taxon>Arachnida</taxon>
        <taxon>Araneae</taxon>
        <taxon>Araneomorphae</taxon>
        <taxon>Entelegynae</taxon>
        <taxon>Araneoidea</taxon>
        <taxon>Linyphiidae</taxon>
        <taxon>Erigoninae</taxon>
        <taxon>Oedothorax</taxon>
    </lineage>
</organism>
<dbReference type="Pfam" id="PF07679">
    <property type="entry name" value="I-set"/>
    <property type="match status" value="1"/>
</dbReference>
<evidence type="ECO:0000256" key="3">
    <source>
        <dbReference type="ARBA" id="ARBA00023319"/>
    </source>
</evidence>
<dbReference type="InterPro" id="IPR013098">
    <property type="entry name" value="Ig_I-set"/>
</dbReference>
<dbReference type="InterPro" id="IPR036179">
    <property type="entry name" value="Ig-like_dom_sf"/>
</dbReference>
<accession>A0AAV6TMD0</accession>
<dbReference type="InterPro" id="IPR051170">
    <property type="entry name" value="Neural/epithelial_adhesion"/>
</dbReference>
<keyword evidence="4" id="KW-0732">Signal</keyword>
<evidence type="ECO:0000256" key="2">
    <source>
        <dbReference type="ARBA" id="ARBA00023157"/>
    </source>
</evidence>
<keyword evidence="2" id="KW-1015">Disulfide bond</keyword>
<gene>
    <name evidence="6" type="ORF">JTE90_005601</name>
</gene>
<evidence type="ECO:0000259" key="5">
    <source>
        <dbReference type="PROSITE" id="PS50835"/>
    </source>
</evidence>
<dbReference type="GO" id="GO:0043005">
    <property type="term" value="C:neuron projection"/>
    <property type="evidence" value="ECO:0007669"/>
    <property type="project" value="TreeGrafter"/>
</dbReference>
<dbReference type="InterPro" id="IPR003599">
    <property type="entry name" value="Ig_sub"/>
</dbReference>
<name>A0AAV6TMD0_9ARAC</name>
<dbReference type="SUPFAM" id="SSF48726">
    <property type="entry name" value="Immunoglobulin"/>
    <property type="match status" value="1"/>
</dbReference>
<dbReference type="Proteomes" id="UP000827092">
    <property type="component" value="Unassembled WGS sequence"/>
</dbReference>
<dbReference type="PANTHER" id="PTHR12231:SF105">
    <property type="entry name" value="LACHESIN-LIKE PROTEIN"/>
    <property type="match status" value="1"/>
</dbReference>
<dbReference type="InterPro" id="IPR013783">
    <property type="entry name" value="Ig-like_fold"/>
</dbReference>
<feature type="domain" description="Ig-like" evidence="5">
    <location>
        <begin position="37"/>
        <end position="125"/>
    </location>
</feature>
<feature type="signal peptide" evidence="4">
    <location>
        <begin position="1"/>
        <end position="28"/>
    </location>
</feature>
<evidence type="ECO:0000256" key="1">
    <source>
        <dbReference type="ARBA" id="ARBA00022737"/>
    </source>
</evidence>
<protein>
    <recommendedName>
        <fullName evidence="5">Ig-like domain-containing protein</fullName>
    </recommendedName>
</protein>
<keyword evidence="7" id="KW-1185">Reference proteome</keyword>
<dbReference type="EMBL" id="JAFNEN010002209">
    <property type="protein sequence ID" value="KAG8172952.1"/>
    <property type="molecule type" value="Genomic_DNA"/>
</dbReference>
<evidence type="ECO:0000256" key="4">
    <source>
        <dbReference type="SAM" id="SignalP"/>
    </source>
</evidence>
<sequence>MINAKLLKRLLLNFLICQCFISVKLVVAEYENWKIQPFIFPPKLTVGTRATGVCSTTTGKGLQFQWMKNGQNIDKSPNVQIRSYTDSSMILIDPLTEDDSGNYTCVVKSDFWTDSFTAPLVVLISPTWVKIPLDADVLAGEDVTLPCHAVGKPDPVVQWQNSSNHY</sequence>
<dbReference type="AlphaFoldDB" id="A0AAV6TMD0"/>
<evidence type="ECO:0000313" key="7">
    <source>
        <dbReference type="Proteomes" id="UP000827092"/>
    </source>
</evidence>